<dbReference type="AlphaFoldDB" id="A0A256FTX2"/>
<name>A0A256FTX2_9HYPH</name>
<dbReference type="Proteomes" id="UP000215590">
    <property type="component" value="Unassembled WGS sequence"/>
</dbReference>
<proteinExistence type="predicted"/>
<evidence type="ECO:0000313" key="3">
    <source>
        <dbReference type="EMBL" id="OYR18273.1"/>
    </source>
</evidence>
<comment type="caution">
    <text evidence="3">The sequence shown here is derived from an EMBL/GenBank/DDBJ whole genome shotgun (WGS) entry which is preliminary data.</text>
</comment>
<keyword evidence="1" id="KW-0175">Coiled coil</keyword>
<dbReference type="InterPro" id="IPR035897">
    <property type="entry name" value="Toll_tir_struct_dom_sf"/>
</dbReference>
<protein>
    <submittedName>
        <fullName evidence="3">TIR domain protein</fullName>
    </submittedName>
</protein>
<reference evidence="3 4" key="1">
    <citation type="submission" date="2017-07" db="EMBL/GenBank/DDBJ databases">
        <title>Phylogenetic study on the rhizospheric bacterium Ochrobactrum sp. A44.</title>
        <authorList>
            <person name="Krzyzanowska D.M."/>
            <person name="Ossowicki A."/>
            <person name="Rajewska M."/>
            <person name="Maciag T."/>
            <person name="Kaczynski Z."/>
            <person name="Czerwicka M."/>
            <person name="Jafra S."/>
        </authorList>
    </citation>
    <scope>NUCLEOTIDE SEQUENCE [LARGE SCALE GENOMIC DNA]</scope>
    <source>
        <strain evidence="3 4">DSM 7216</strain>
    </source>
</reference>
<dbReference type="EMBL" id="NNRJ01000027">
    <property type="protein sequence ID" value="OYR18273.1"/>
    <property type="molecule type" value="Genomic_DNA"/>
</dbReference>
<evidence type="ECO:0000259" key="2">
    <source>
        <dbReference type="PROSITE" id="PS50104"/>
    </source>
</evidence>
<dbReference type="RefSeq" id="WP_094507437.1">
    <property type="nucleotide sequence ID" value="NZ_JBHEEK010000015.1"/>
</dbReference>
<organism evidence="3 4">
    <name type="scientific">Brucella thiophenivorans</name>
    <dbReference type="NCBI Taxonomy" id="571255"/>
    <lineage>
        <taxon>Bacteria</taxon>
        <taxon>Pseudomonadati</taxon>
        <taxon>Pseudomonadota</taxon>
        <taxon>Alphaproteobacteria</taxon>
        <taxon>Hyphomicrobiales</taxon>
        <taxon>Brucellaceae</taxon>
        <taxon>Brucella/Ochrobactrum group</taxon>
        <taxon>Brucella</taxon>
    </lineage>
</organism>
<feature type="domain" description="TIR" evidence="2">
    <location>
        <begin position="1"/>
        <end position="163"/>
    </location>
</feature>
<dbReference type="Pfam" id="PF13676">
    <property type="entry name" value="TIR_2"/>
    <property type="match status" value="1"/>
</dbReference>
<feature type="coiled-coil region" evidence="1">
    <location>
        <begin position="167"/>
        <end position="211"/>
    </location>
</feature>
<evidence type="ECO:0000256" key="1">
    <source>
        <dbReference type="SAM" id="Coils"/>
    </source>
</evidence>
<dbReference type="GO" id="GO:0007165">
    <property type="term" value="P:signal transduction"/>
    <property type="evidence" value="ECO:0007669"/>
    <property type="project" value="InterPro"/>
</dbReference>
<sequence length="336" mass="38963">MADIFISHSVHDHKLASTLVSFLKDAIGVPAASIFCSSLPGHDIPLTVDFNKYMKDKISNPKLVIALMTPSYMESWFCLMELGAAWSQSHKTLPIVVPPTDFSVVTKTHGLTQAWNIEDHNKLIDLRQVIIELGIKLEKRIEHDWDKKRTQWKTDSKRLINKLTPAKNVSQFEHQKLQQKYSELEKEHDILVELNAEQSNEIEEISKLKDKGELKAHRRNTKGNNLEEELNELIKPISKIKPTWMNASFFIDIIMEHYSKPNSINWYDSDIKDMVERAIQSNFRDSDAPHNVIWSGKLKPLRKALMEIDKFANEEDLSHLDCNIDPTDRDFWEEHL</sequence>
<dbReference type="Gene3D" id="3.40.50.10140">
    <property type="entry name" value="Toll/interleukin-1 receptor homology (TIR) domain"/>
    <property type="match status" value="1"/>
</dbReference>
<evidence type="ECO:0000313" key="4">
    <source>
        <dbReference type="Proteomes" id="UP000215590"/>
    </source>
</evidence>
<dbReference type="PROSITE" id="PS50104">
    <property type="entry name" value="TIR"/>
    <property type="match status" value="1"/>
</dbReference>
<dbReference type="InterPro" id="IPR000157">
    <property type="entry name" value="TIR_dom"/>
</dbReference>
<dbReference type="OrthoDB" id="4772211at2"/>
<gene>
    <name evidence="3" type="ORF">CEV31_4285</name>
</gene>
<dbReference type="SUPFAM" id="SSF52200">
    <property type="entry name" value="Toll/Interleukin receptor TIR domain"/>
    <property type="match status" value="1"/>
</dbReference>
<accession>A0A256FTX2</accession>
<keyword evidence="4" id="KW-1185">Reference proteome</keyword>